<comment type="caution">
    <text evidence="2">The sequence shown here is derived from an EMBL/GenBank/DDBJ whole genome shotgun (WGS) entry which is preliminary data.</text>
</comment>
<dbReference type="InterPro" id="IPR036237">
    <property type="entry name" value="Xyl_isomerase-like_sf"/>
</dbReference>
<organism evidence="2 3">
    <name type="scientific">Salarchaeum japonicum</name>
    <dbReference type="NCBI Taxonomy" id="555573"/>
    <lineage>
        <taxon>Archaea</taxon>
        <taxon>Methanobacteriati</taxon>
        <taxon>Methanobacteriota</taxon>
        <taxon>Stenosarchaea group</taxon>
        <taxon>Halobacteria</taxon>
        <taxon>Halobacteriales</taxon>
        <taxon>Halobacteriaceae</taxon>
    </lineage>
</organism>
<reference evidence="2 3" key="1">
    <citation type="journal article" date="2019" name="Int. J. Syst. Evol. Microbiol.">
        <title>The Global Catalogue of Microorganisms (GCM) 10K type strain sequencing project: providing services to taxonomists for standard genome sequencing and annotation.</title>
        <authorList>
            <consortium name="The Broad Institute Genomics Platform"/>
            <consortium name="The Broad Institute Genome Sequencing Center for Infectious Disease"/>
            <person name="Wu L."/>
            <person name="Ma J."/>
        </authorList>
    </citation>
    <scope>NUCLEOTIDE SEQUENCE [LARGE SCALE GENOMIC DNA]</scope>
    <source>
        <strain evidence="2 3">JCM 16327</strain>
    </source>
</reference>
<dbReference type="InterPro" id="IPR058267">
    <property type="entry name" value="DUF7961"/>
</dbReference>
<protein>
    <recommendedName>
        <fullName evidence="1">DUF7961 domain-containing protein</fullName>
    </recommendedName>
</protein>
<dbReference type="SUPFAM" id="SSF51658">
    <property type="entry name" value="Xylose isomerase-like"/>
    <property type="match status" value="1"/>
</dbReference>
<evidence type="ECO:0000313" key="3">
    <source>
        <dbReference type="Proteomes" id="UP001500194"/>
    </source>
</evidence>
<evidence type="ECO:0000313" key="2">
    <source>
        <dbReference type="EMBL" id="GAA0657745.1"/>
    </source>
</evidence>
<name>A0AAV3T3F7_9EURY</name>
<accession>A0AAV3T3F7</accession>
<dbReference type="Gene3D" id="3.20.20.150">
    <property type="entry name" value="Divalent-metal-dependent TIM barrel enzymes"/>
    <property type="match status" value="1"/>
</dbReference>
<dbReference type="Pfam" id="PF25905">
    <property type="entry name" value="DUF7961"/>
    <property type="match status" value="1"/>
</dbReference>
<gene>
    <name evidence="2" type="ORF">GCM10009019_22470</name>
</gene>
<dbReference type="EMBL" id="BAAADU010000002">
    <property type="protein sequence ID" value="GAA0657745.1"/>
    <property type="molecule type" value="Genomic_DNA"/>
</dbReference>
<dbReference type="AlphaFoldDB" id="A0AAV3T3F7"/>
<proteinExistence type="predicted"/>
<evidence type="ECO:0000259" key="1">
    <source>
        <dbReference type="Pfam" id="PF25905"/>
    </source>
</evidence>
<sequence>MCMSTTQSGVRSAVASCRPTNATPVTIDAESLASLSTSYLRDVKDELRAEDYTADVLELSACFDEDCSFATQDEIDRVRDHIDAAAYLGADTLTVSFDGVAEASKVEPALAASAERARREGVTLELDGPLSLS</sequence>
<feature type="domain" description="DUF7961" evidence="1">
    <location>
        <begin position="21"/>
        <end position="126"/>
    </location>
</feature>
<dbReference type="Proteomes" id="UP001500194">
    <property type="component" value="Unassembled WGS sequence"/>
</dbReference>
<keyword evidence="3" id="KW-1185">Reference proteome</keyword>